<comment type="caution">
    <text evidence="2">The sequence shown here is derived from an EMBL/GenBank/DDBJ whole genome shotgun (WGS) entry which is preliminary data.</text>
</comment>
<gene>
    <name evidence="2" type="ORF">GCM10009579_38890</name>
</gene>
<organism evidence="2 3">
    <name type="scientific">Streptomyces javensis</name>
    <dbReference type="NCBI Taxonomy" id="114698"/>
    <lineage>
        <taxon>Bacteria</taxon>
        <taxon>Bacillati</taxon>
        <taxon>Actinomycetota</taxon>
        <taxon>Actinomycetes</taxon>
        <taxon>Kitasatosporales</taxon>
        <taxon>Streptomycetaceae</taxon>
        <taxon>Streptomyces</taxon>
        <taxon>Streptomyces violaceusniger group</taxon>
    </lineage>
</organism>
<feature type="compositionally biased region" description="Low complexity" evidence="1">
    <location>
        <begin position="62"/>
        <end position="77"/>
    </location>
</feature>
<feature type="region of interest" description="Disordered" evidence="1">
    <location>
        <begin position="62"/>
        <end position="155"/>
    </location>
</feature>
<protein>
    <submittedName>
        <fullName evidence="2">Uncharacterized protein</fullName>
    </submittedName>
</protein>
<name>A0ABP4HS81_9ACTN</name>
<proteinExistence type="predicted"/>
<feature type="compositionally biased region" description="Pro residues" evidence="1">
    <location>
        <begin position="78"/>
        <end position="93"/>
    </location>
</feature>
<dbReference type="Proteomes" id="UP001500282">
    <property type="component" value="Unassembled WGS sequence"/>
</dbReference>
<evidence type="ECO:0000313" key="3">
    <source>
        <dbReference type="Proteomes" id="UP001500282"/>
    </source>
</evidence>
<accession>A0ABP4HS81</accession>
<sequence length="155" mass="15842">MGGMSGMSGMDEAKTTRGARTTAGGAGRPWRRLLRAPWTVACVAATVLLGSSTAVASALDQANAAPGHTAAAVVTTTAPPPPPPPPRRPPEAAPPSRRDGDRKARTDRWAAPSGVTSRGWSLRGHSVITPPPRGSVCAACGPRTRSRPRSRPAAG</sequence>
<dbReference type="EMBL" id="BAAAIH010000020">
    <property type="protein sequence ID" value="GAA1276091.1"/>
    <property type="molecule type" value="Genomic_DNA"/>
</dbReference>
<feature type="region of interest" description="Disordered" evidence="1">
    <location>
        <begin position="1"/>
        <end position="27"/>
    </location>
</feature>
<evidence type="ECO:0000313" key="2">
    <source>
        <dbReference type="EMBL" id="GAA1276091.1"/>
    </source>
</evidence>
<feature type="compositionally biased region" description="Basic residues" evidence="1">
    <location>
        <begin position="144"/>
        <end position="155"/>
    </location>
</feature>
<evidence type="ECO:0000256" key="1">
    <source>
        <dbReference type="SAM" id="MobiDB-lite"/>
    </source>
</evidence>
<feature type="compositionally biased region" description="Basic and acidic residues" evidence="1">
    <location>
        <begin position="96"/>
        <end position="108"/>
    </location>
</feature>
<keyword evidence="3" id="KW-1185">Reference proteome</keyword>
<reference evidence="3" key="1">
    <citation type="journal article" date="2019" name="Int. J. Syst. Evol. Microbiol.">
        <title>The Global Catalogue of Microorganisms (GCM) 10K type strain sequencing project: providing services to taxonomists for standard genome sequencing and annotation.</title>
        <authorList>
            <consortium name="The Broad Institute Genomics Platform"/>
            <consortium name="The Broad Institute Genome Sequencing Center for Infectious Disease"/>
            <person name="Wu L."/>
            <person name="Ma J."/>
        </authorList>
    </citation>
    <scope>NUCLEOTIDE SEQUENCE [LARGE SCALE GENOMIC DNA]</scope>
    <source>
        <strain evidence="3">JCM 11448</strain>
    </source>
</reference>